<accession>A0ABV0JH13</accession>
<name>A0ABV0JH13_9CYAN</name>
<evidence type="ECO:0000256" key="2">
    <source>
        <dbReference type="SAM" id="Phobius"/>
    </source>
</evidence>
<evidence type="ECO:0000256" key="1">
    <source>
        <dbReference type="SAM" id="MobiDB-lite"/>
    </source>
</evidence>
<evidence type="ECO:0000313" key="5">
    <source>
        <dbReference type="Proteomes" id="UP001464891"/>
    </source>
</evidence>
<dbReference type="Proteomes" id="UP001464891">
    <property type="component" value="Unassembled WGS sequence"/>
</dbReference>
<organism evidence="4 5">
    <name type="scientific">Trichocoleus desertorum GB2-A4</name>
    <dbReference type="NCBI Taxonomy" id="2933944"/>
    <lineage>
        <taxon>Bacteria</taxon>
        <taxon>Bacillati</taxon>
        <taxon>Cyanobacteriota</taxon>
        <taxon>Cyanophyceae</taxon>
        <taxon>Leptolyngbyales</taxon>
        <taxon>Trichocoleusaceae</taxon>
        <taxon>Trichocoleus</taxon>
    </lineage>
</organism>
<dbReference type="Gene3D" id="3.10.310.50">
    <property type="match status" value="1"/>
</dbReference>
<keyword evidence="2" id="KW-0812">Transmembrane</keyword>
<protein>
    <submittedName>
        <fullName evidence="4">TPM domain-containing protein</fullName>
    </submittedName>
</protein>
<dbReference type="RefSeq" id="WP_242017144.1">
    <property type="nucleotide sequence ID" value="NZ_JAMPKM010000068.1"/>
</dbReference>
<evidence type="ECO:0000313" key="4">
    <source>
        <dbReference type="EMBL" id="MEP0821087.1"/>
    </source>
</evidence>
<keyword evidence="5" id="KW-1185">Reference proteome</keyword>
<feature type="transmembrane region" description="Helical" evidence="2">
    <location>
        <begin position="231"/>
        <end position="249"/>
    </location>
</feature>
<comment type="caution">
    <text evidence="4">The sequence shown here is derived from an EMBL/GenBank/DDBJ whole genome shotgun (WGS) entry which is preliminary data.</text>
</comment>
<feature type="domain" description="TPM" evidence="3">
    <location>
        <begin position="47"/>
        <end position="171"/>
    </location>
</feature>
<dbReference type="PANTHER" id="PTHR30373">
    <property type="entry name" value="UPF0603 PROTEIN YGCG"/>
    <property type="match status" value="1"/>
</dbReference>
<keyword evidence="2" id="KW-0472">Membrane</keyword>
<dbReference type="PANTHER" id="PTHR30373:SF2">
    <property type="entry name" value="UPF0603 PROTEIN YGCG"/>
    <property type="match status" value="1"/>
</dbReference>
<dbReference type="EMBL" id="JAMPKM010000068">
    <property type="protein sequence ID" value="MEP0821087.1"/>
    <property type="molecule type" value="Genomic_DNA"/>
</dbReference>
<keyword evidence="2" id="KW-1133">Transmembrane helix</keyword>
<proteinExistence type="predicted"/>
<gene>
    <name evidence="4" type="ORF">NC998_29000</name>
</gene>
<dbReference type="Pfam" id="PF04536">
    <property type="entry name" value="TPM_phosphatase"/>
    <property type="match status" value="1"/>
</dbReference>
<feature type="region of interest" description="Disordered" evidence="1">
    <location>
        <begin position="296"/>
        <end position="319"/>
    </location>
</feature>
<reference evidence="4 5" key="1">
    <citation type="submission" date="2022-04" db="EMBL/GenBank/DDBJ databases">
        <title>Positive selection, recombination, and allopatry shape intraspecific diversity of widespread and dominant cyanobacteria.</title>
        <authorList>
            <person name="Wei J."/>
            <person name="Shu W."/>
            <person name="Hu C."/>
        </authorList>
    </citation>
    <scope>NUCLEOTIDE SEQUENCE [LARGE SCALE GENOMIC DNA]</scope>
    <source>
        <strain evidence="4 5">GB2-A4</strain>
    </source>
</reference>
<dbReference type="InterPro" id="IPR007621">
    <property type="entry name" value="TPM_dom"/>
</dbReference>
<sequence length="319" mass="32547">MTFTVTRFQSTIGLSLATVAIVSIPTVSLAVSVEQVPNPRQVNGGWVTDTANILSPATEANLNQKISELEAKNGSEIAVVTVPDTAPSATPKQFATKLFNYWGIGKAAHNNGVLFLISLGDRRVEIETGYGIEEHLPDAQVGQIIDQQIVPRLKQGDFDGGTLAGIQAVTQDLAPVIYSVSSSSPTANTSLNTTAVQTSAMNTAVSPSSVDEVSSNSATEVSDFTRDLFNFLGWGGFLLFAALCVAALIRNHDDDDSNSGGGGNKRSKQRPIWSFTSSSHSGGYSGGGFGGCSGGSSSSGGGGGFGGGSSGGGGAGGGF</sequence>
<evidence type="ECO:0000259" key="3">
    <source>
        <dbReference type="Pfam" id="PF04536"/>
    </source>
</evidence>